<feature type="compositionally biased region" description="Low complexity" evidence="4">
    <location>
        <begin position="216"/>
        <end position="235"/>
    </location>
</feature>
<proteinExistence type="predicted"/>
<dbReference type="PANTHER" id="PTHR43004">
    <property type="entry name" value="TRK SYSTEM POTASSIUM UPTAKE PROTEIN"/>
    <property type="match status" value="1"/>
</dbReference>
<evidence type="ECO:0000256" key="4">
    <source>
        <dbReference type="SAM" id="MobiDB-lite"/>
    </source>
</evidence>
<evidence type="ECO:0000256" key="1">
    <source>
        <dbReference type="ARBA" id="ARBA00001974"/>
    </source>
</evidence>
<sequence length="298" mass="31994">MAALQQPLLRAAAASAAGGLDADVLVSGAGPVGLLMAIELKQRGVRVRIIDRLAQQDKKTKAIGVQKSSFRVLPTAVLRRIQAESCQVKGFRLHEVVGSQRTELVHLRGANVPARNEYNQMECIEQWKSERFLEDHLKGLGVAVERGTELVNFEQKWDHVDCDLGVSGATKKLKVGFLVGCDGGSSFVRKKLGYEFKGSVAKESFVSAHCYARGRSAPRATRTSSSARTRPGPTRSPRECACRYPCTTASTSSTSTSTRASRRGTSPTRWTPTAAASSGSSRARTSCTCSAPGPRAPS</sequence>
<dbReference type="PRINTS" id="PR00420">
    <property type="entry name" value="RNGMNOXGNASE"/>
</dbReference>
<dbReference type="Gene3D" id="3.50.50.60">
    <property type="entry name" value="FAD/NAD(P)-binding domain"/>
    <property type="match status" value="1"/>
</dbReference>
<reference evidence="6" key="1">
    <citation type="submission" date="2023-10" db="EMBL/GenBank/DDBJ databases">
        <authorList>
            <person name="Chen Y."/>
            <person name="Shah S."/>
            <person name="Dougan E. K."/>
            <person name="Thang M."/>
            <person name="Chan C."/>
        </authorList>
    </citation>
    <scope>NUCLEOTIDE SEQUENCE [LARGE SCALE GENOMIC DNA]</scope>
</reference>
<accession>A0ABN9W896</accession>
<dbReference type="InterPro" id="IPR050641">
    <property type="entry name" value="RIFMO-like"/>
</dbReference>
<feature type="region of interest" description="Disordered" evidence="4">
    <location>
        <begin position="216"/>
        <end position="298"/>
    </location>
</feature>
<keyword evidence="7" id="KW-1185">Reference proteome</keyword>
<keyword evidence="3" id="KW-0274">FAD</keyword>
<dbReference type="Pfam" id="PF01494">
    <property type="entry name" value="FAD_binding_3"/>
    <property type="match status" value="1"/>
</dbReference>
<dbReference type="InterPro" id="IPR036188">
    <property type="entry name" value="FAD/NAD-bd_sf"/>
</dbReference>
<gene>
    <name evidence="6" type="ORF">PCOR1329_LOCUS64202</name>
</gene>
<name>A0ABN9W896_9DINO</name>
<evidence type="ECO:0000313" key="7">
    <source>
        <dbReference type="Proteomes" id="UP001189429"/>
    </source>
</evidence>
<feature type="domain" description="FAD-binding" evidence="5">
    <location>
        <begin position="21"/>
        <end position="216"/>
    </location>
</feature>
<feature type="compositionally biased region" description="Low complexity" evidence="4">
    <location>
        <begin position="247"/>
        <end position="291"/>
    </location>
</feature>
<evidence type="ECO:0000259" key="5">
    <source>
        <dbReference type="Pfam" id="PF01494"/>
    </source>
</evidence>
<dbReference type="InterPro" id="IPR002938">
    <property type="entry name" value="FAD-bd"/>
</dbReference>
<evidence type="ECO:0000313" key="6">
    <source>
        <dbReference type="EMBL" id="CAK0881297.1"/>
    </source>
</evidence>
<evidence type="ECO:0000256" key="2">
    <source>
        <dbReference type="ARBA" id="ARBA00022630"/>
    </source>
</evidence>
<dbReference type="PANTHER" id="PTHR43004:SF19">
    <property type="entry name" value="BINDING MONOOXYGENASE, PUTATIVE (JCVI)-RELATED"/>
    <property type="match status" value="1"/>
</dbReference>
<comment type="cofactor">
    <cofactor evidence="1">
        <name>FAD</name>
        <dbReference type="ChEBI" id="CHEBI:57692"/>
    </cofactor>
</comment>
<protein>
    <recommendedName>
        <fullName evidence="5">FAD-binding domain-containing protein</fullName>
    </recommendedName>
</protein>
<dbReference type="SUPFAM" id="SSF51905">
    <property type="entry name" value="FAD/NAD(P)-binding domain"/>
    <property type="match status" value="1"/>
</dbReference>
<dbReference type="Proteomes" id="UP001189429">
    <property type="component" value="Unassembled WGS sequence"/>
</dbReference>
<comment type="caution">
    <text evidence="6">The sequence shown here is derived from an EMBL/GenBank/DDBJ whole genome shotgun (WGS) entry which is preliminary data.</text>
</comment>
<keyword evidence="2" id="KW-0285">Flavoprotein</keyword>
<organism evidence="6 7">
    <name type="scientific">Prorocentrum cordatum</name>
    <dbReference type="NCBI Taxonomy" id="2364126"/>
    <lineage>
        <taxon>Eukaryota</taxon>
        <taxon>Sar</taxon>
        <taxon>Alveolata</taxon>
        <taxon>Dinophyceae</taxon>
        <taxon>Prorocentrales</taxon>
        <taxon>Prorocentraceae</taxon>
        <taxon>Prorocentrum</taxon>
    </lineage>
</organism>
<evidence type="ECO:0000256" key="3">
    <source>
        <dbReference type="ARBA" id="ARBA00022827"/>
    </source>
</evidence>
<dbReference type="EMBL" id="CAUYUJ010018174">
    <property type="protein sequence ID" value="CAK0881297.1"/>
    <property type="molecule type" value="Genomic_DNA"/>
</dbReference>